<reference evidence="10 11" key="1">
    <citation type="submission" date="2016-05" db="EMBL/GenBank/DDBJ databases">
        <title>Paenibacillus sp. 1ZS3-15 nov., isolated from the rhizosphere soil.</title>
        <authorList>
            <person name="Zhang X.X."/>
            <person name="Zhang J."/>
        </authorList>
    </citation>
    <scope>NUCLEOTIDE SEQUENCE [LARGE SCALE GENOMIC DNA]</scope>
    <source>
        <strain evidence="10 11">1ZS3-15</strain>
    </source>
</reference>
<dbReference type="Proteomes" id="UP000078454">
    <property type="component" value="Unassembled WGS sequence"/>
</dbReference>
<dbReference type="AlphaFoldDB" id="A0A198AHN7"/>
<name>A0A198AHN7_9BACL</name>
<dbReference type="GO" id="GO:0010181">
    <property type="term" value="F:FMN binding"/>
    <property type="evidence" value="ECO:0007669"/>
    <property type="project" value="UniProtKB-UniRule"/>
</dbReference>
<accession>A0A198AHN7</accession>
<keyword evidence="5 8" id="KW-0285">Flavoprotein</keyword>
<dbReference type="PRINTS" id="PR00369">
    <property type="entry name" value="FLAVODOXIN"/>
</dbReference>
<dbReference type="NCBIfam" id="TIGR01753">
    <property type="entry name" value="flav_short"/>
    <property type="match status" value="1"/>
</dbReference>
<evidence type="ECO:0000256" key="8">
    <source>
        <dbReference type="RuleBase" id="RU367037"/>
    </source>
</evidence>
<dbReference type="Pfam" id="PF00258">
    <property type="entry name" value="Flavodoxin_1"/>
    <property type="match status" value="1"/>
</dbReference>
<feature type="domain" description="Flavodoxin-like" evidence="9">
    <location>
        <begin position="4"/>
        <end position="143"/>
    </location>
</feature>
<proteinExistence type="inferred from homology"/>
<dbReference type="Gene3D" id="3.40.50.360">
    <property type="match status" value="1"/>
</dbReference>
<dbReference type="PANTHER" id="PTHR42809">
    <property type="entry name" value="FLAVODOXIN 2"/>
    <property type="match status" value="1"/>
</dbReference>
<dbReference type="PANTHER" id="PTHR42809:SF1">
    <property type="entry name" value="FLAVODOXIN 1"/>
    <property type="match status" value="1"/>
</dbReference>
<comment type="cofactor">
    <cofactor evidence="1 8">
        <name>FMN</name>
        <dbReference type="ChEBI" id="CHEBI:58210"/>
    </cofactor>
</comment>
<dbReference type="STRING" id="1850517.A8708_18715"/>
<evidence type="ECO:0000256" key="6">
    <source>
        <dbReference type="ARBA" id="ARBA00022643"/>
    </source>
</evidence>
<comment type="similarity">
    <text evidence="3 8">Belongs to the flavodoxin family.</text>
</comment>
<dbReference type="GO" id="GO:0016651">
    <property type="term" value="F:oxidoreductase activity, acting on NAD(P)H"/>
    <property type="evidence" value="ECO:0007669"/>
    <property type="project" value="UniProtKB-ARBA"/>
</dbReference>
<dbReference type="InterPro" id="IPR008254">
    <property type="entry name" value="Flavodoxin/NO_synth"/>
</dbReference>
<evidence type="ECO:0000313" key="11">
    <source>
        <dbReference type="Proteomes" id="UP000078454"/>
    </source>
</evidence>
<comment type="function">
    <text evidence="2 8">Low-potential electron donor to a number of redox enzymes.</text>
</comment>
<evidence type="ECO:0000256" key="7">
    <source>
        <dbReference type="ARBA" id="ARBA00022982"/>
    </source>
</evidence>
<evidence type="ECO:0000256" key="3">
    <source>
        <dbReference type="ARBA" id="ARBA00005267"/>
    </source>
</evidence>
<sequence length="150" mass="16322">MSKIIIVFASMSGNTEELAEAIAAGIQEAGIEPVLKNVMDTNASELEQYEGVLLGAYTWGDGDLPDEFEDFYDDMDDINLEGRKFGVFGSADSSYTYYGKAVDTLEEKLAEIGGEKVFDGFKVELNPSKDEKLLCHELGLKFAAALNVSA</sequence>
<dbReference type="InterPro" id="IPR029039">
    <property type="entry name" value="Flavoprotein-like_sf"/>
</dbReference>
<protein>
    <recommendedName>
        <fullName evidence="8">Flavodoxin</fullName>
    </recommendedName>
</protein>
<dbReference type="InterPro" id="IPR050619">
    <property type="entry name" value="Flavodoxin"/>
</dbReference>
<dbReference type="SUPFAM" id="SSF52218">
    <property type="entry name" value="Flavoproteins"/>
    <property type="match status" value="1"/>
</dbReference>
<dbReference type="OrthoDB" id="9790745at2"/>
<keyword evidence="11" id="KW-1185">Reference proteome</keyword>
<dbReference type="NCBIfam" id="NF005246">
    <property type="entry name" value="PRK06756.1"/>
    <property type="match status" value="1"/>
</dbReference>
<dbReference type="EMBL" id="LYPB01000050">
    <property type="protein sequence ID" value="OAS20580.1"/>
    <property type="molecule type" value="Genomic_DNA"/>
</dbReference>
<dbReference type="RefSeq" id="WP_068663205.1">
    <property type="nucleotide sequence ID" value="NZ_LYPB01000050.1"/>
</dbReference>
<evidence type="ECO:0000259" key="9">
    <source>
        <dbReference type="PROSITE" id="PS50902"/>
    </source>
</evidence>
<dbReference type="PROSITE" id="PS50902">
    <property type="entry name" value="FLAVODOXIN_LIKE"/>
    <property type="match status" value="1"/>
</dbReference>
<evidence type="ECO:0000313" key="10">
    <source>
        <dbReference type="EMBL" id="OAS20580.1"/>
    </source>
</evidence>
<evidence type="ECO:0000256" key="4">
    <source>
        <dbReference type="ARBA" id="ARBA00022448"/>
    </source>
</evidence>
<evidence type="ECO:0000256" key="1">
    <source>
        <dbReference type="ARBA" id="ARBA00001917"/>
    </source>
</evidence>
<dbReference type="PROSITE" id="PS00201">
    <property type="entry name" value="FLAVODOXIN"/>
    <property type="match status" value="1"/>
</dbReference>
<dbReference type="NCBIfam" id="NF005216">
    <property type="entry name" value="PRK06703.1"/>
    <property type="match status" value="1"/>
</dbReference>
<keyword evidence="7 8" id="KW-0249">Electron transport</keyword>
<organism evidence="10 11">
    <name type="scientific">Paenibacillus oryzisoli</name>
    <dbReference type="NCBI Taxonomy" id="1850517"/>
    <lineage>
        <taxon>Bacteria</taxon>
        <taxon>Bacillati</taxon>
        <taxon>Bacillota</taxon>
        <taxon>Bacilli</taxon>
        <taxon>Bacillales</taxon>
        <taxon>Paenibacillaceae</taxon>
        <taxon>Paenibacillus</taxon>
    </lineage>
</organism>
<dbReference type="GO" id="GO:0009055">
    <property type="term" value="F:electron transfer activity"/>
    <property type="evidence" value="ECO:0007669"/>
    <property type="project" value="UniProtKB-UniRule"/>
</dbReference>
<gene>
    <name evidence="10" type="ORF">A8708_18715</name>
</gene>
<evidence type="ECO:0000256" key="5">
    <source>
        <dbReference type="ARBA" id="ARBA00022630"/>
    </source>
</evidence>
<dbReference type="InterPro" id="IPR010087">
    <property type="entry name" value="Flav_short"/>
</dbReference>
<keyword evidence="4 8" id="KW-0813">Transport</keyword>
<comment type="caution">
    <text evidence="10">The sequence shown here is derived from an EMBL/GenBank/DDBJ whole genome shotgun (WGS) entry which is preliminary data.</text>
</comment>
<dbReference type="InterPro" id="IPR001226">
    <property type="entry name" value="Flavodoxin_CS"/>
</dbReference>
<keyword evidence="6 8" id="KW-0288">FMN</keyword>
<dbReference type="InterPro" id="IPR001094">
    <property type="entry name" value="Flavdoxin-like"/>
</dbReference>
<evidence type="ECO:0000256" key="2">
    <source>
        <dbReference type="ARBA" id="ARBA00003297"/>
    </source>
</evidence>